<reference evidence="2" key="2">
    <citation type="submission" date="2020-09" db="EMBL/GenBank/DDBJ databases">
        <authorList>
            <person name="Sun Q."/>
            <person name="Ohkuma M."/>
        </authorList>
    </citation>
    <scope>NUCLEOTIDE SEQUENCE</scope>
    <source>
        <strain evidence="2">JCM 1480</strain>
    </source>
</reference>
<evidence type="ECO:0000313" key="2">
    <source>
        <dbReference type="EMBL" id="GGK92608.1"/>
    </source>
</evidence>
<feature type="compositionally biased region" description="Low complexity" evidence="1">
    <location>
        <begin position="112"/>
        <end position="132"/>
    </location>
</feature>
<accession>A0A8H9GBC7</accession>
<dbReference type="Proteomes" id="UP000648535">
    <property type="component" value="Unassembled WGS sequence"/>
</dbReference>
<feature type="region of interest" description="Disordered" evidence="1">
    <location>
        <begin position="112"/>
        <end position="182"/>
    </location>
</feature>
<dbReference type="AlphaFoldDB" id="A0A8H9GBC7"/>
<proteinExistence type="predicted"/>
<organism evidence="2 3">
    <name type="scientific">Curtobacterium luteum</name>
    <dbReference type="NCBI Taxonomy" id="33881"/>
    <lineage>
        <taxon>Bacteria</taxon>
        <taxon>Bacillati</taxon>
        <taxon>Actinomycetota</taxon>
        <taxon>Actinomycetes</taxon>
        <taxon>Micrococcales</taxon>
        <taxon>Microbacteriaceae</taxon>
        <taxon>Curtobacterium</taxon>
    </lineage>
</organism>
<evidence type="ECO:0000256" key="1">
    <source>
        <dbReference type="SAM" id="MobiDB-lite"/>
    </source>
</evidence>
<protein>
    <submittedName>
        <fullName evidence="2">Uncharacterized protein</fullName>
    </submittedName>
</protein>
<evidence type="ECO:0000313" key="3">
    <source>
        <dbReference type="Proteomes" id="UP000648535"/>
    </source>
</evidence>
<dbReference type="EMBL" id="BMOI01000002">
    <property type="protein sequence ID" value="GGK92608.1"/>
    <property type="molecule type" value="Genomic_DNA"/>
</dbReference>
<sequence>MLAPGASERTATRPSVYFPEPAARYSQASSAGFRTEDVFFTVSAVVTRVRVEVTVLCAVTLVTASLGAVDVPAVAAARADDAATVAPAVPAARTDDAATVPLEVPVALAGDPAAAPATTTPPTHTATTSPMATERRTRRRTRDPAGPADPSCSSTPSPTALPRSASIVPAATAPLWRGLAAG</sequence>
<reference evidence="2" key="1">
    <citation type="journal article" date="2014" name="Int. J. Syst. Evol. Microbiol.">
        <title>Complete genome sequence of Corynebacterium casei LMG S-19264T (=DSM 44701T), isolated from a smear-ripened cheese.</title>
        <authorList>
            <consortium name="US DOE Joint Genome Institute (JGI-PGF)"/>
            <person name="Walter F."/>
            <person name="Albersmeier A."/>
            <person name="Kalinowski J."/>
            <person name="Ruckert C."/>
        </authorList>
    </citation>
    <scope>NUCLEOTIDE SEQUENCE</scope>
    <source>
        <strain evidence="2">JCM 1480</strain>
    </source>
</reference>
<comment type="caution">
    <text evidence="2">The sequence shown here is derived from an EMBL/GenBank/DDBJ whole genome shotgun (WGS) entry which is preliminary data.</text>
</comment>
<gene>
    <name evidence="2" type="ORF">GCM10009769_08510</name>
</gene>
<name>A0A8H9GBC7_9MICO</name>